<dbReference type="Proteomes" id="UP000054516">
    <property type="component" value="Unassembled WGS sequence"/>
</dbReference>
<protein>
    <submittedName>
        <fullName evidence="1">Uncharacterized protein</fullName>
    </submittedName>
</protein>
<evidence type="ECO:0000313" key="2">
    <source>
        <dbReference type="Proteomes" id="UP000054516"/>
    </source>
</evidence>
<sequence>MTIPRVPIGGGTTSSSWSLRTRPTVPGAYHLIHLPPPPPPPPHVFVFVF</sequence>
<dbReference type="AlphaFoldDB" id="A0A1S8AAT6"/>
<dbReference type="EMBL" id="DF977519">
    <property type="protein sequence ID" value="GAW27133.1"/>
    <property type="molecule type" value="Genomic_DNA"/>
</dbReference>
<gene>
    <name evidence="1" type="ORF">SAMD00023353_7400090</name>
</gene>
<proteinExistence type="predicted"/>
<keyword evidence="2" id="KW-1185">Reference proteome</keyword>
<reference evidence="1" key="1">
    <citation type="submission" date="2016-03" db="EMBL/GenBank/DDBJ databases">
        <title>Draft genome sequence of Rosellinia necatrix.</title>
        <authorList>
            <person name="Kanematsu S."/>
        </authorList>
    </citation>
    <scope>NUCLEOTIDE SEQUENCE [LARGE SCALE GENOMIC DNA]</scope>
    <source>
        <strain evidence="1">W97</strain>
    </source>
</reference>
<organism evidence="1">
    <name type="scientific">Rosellinia necatrix</name>
    <name type="common">White root-rot fungus</name>
    <dbReference type="NCBI Taxonomy" id="77044"/>
    <lineage>
        <taxon>Eukaryota</taxon>
        <taxon>Fungi</taxon>
        <taxon>Dikarya</taxon>
        <taxon>Ascomycota</taxon>
        <taxon>Pezizomycotina</taxon>
        <taxon>Sordariomycetes</taxon>
        <taxon>Xylariomycetidae</taxon>
        <taxon>Xylariales</taxon>
        <taxon>Xylariaceae</taxon>
        <taxon>Rosellinia</taxon>
    </lineage>
</organism>
<name>A0A1S8AAT6_ROSNE</name>
<accession>A0A1S8AAT6</accession>
<evidence type="ECO:0000313" key="1">
    <source>
        <dbReference type="EMBL" id="GAW27133.1"/>
    </source>
</evidence>